<evidence type="ECO:0000313" key="3">
    <source>
        <dbReference type="Proteomes" id="UP000276542"/>
    </source>
</evidence>
<dbReference type="AlphaFoldDB" id="A0A3A5H4S8"/>
<feature type="transmembrane region" description="Helical" evidence="1">
    <location>
        <begin position="149"/>
        <end position="170"/>
    </location>
</feature>
<feature type="transmembrane region" description="Helical" evidence="1">
    <location>
        <begin position="126"/>
        <end position="143"/>
    </location>
</feature>
<feature type="transmembrane region" description="Helical" evidence="1">
    <location>
        <begin position="93"/>
        <end position="114"/>
    </location>
</feature>
<comment type="caution">
    <text evidence="2">The sequence shown here is derived from an EMBL/GenBank/DDBJ whole genome shotgun (WGS) entry which is preliminary data.</text>
</comment>
<organism evidence="2 3">
    <name type="scientific">Nocardioides cavernaquae</name>
    <dbReference type="NCBI Taxonomy" id="2321396"/>
    <lineage>
        <taxon>Bacteria</taxon>
        <taxon>Bacillati</taxon>
        <taxon>Actinomycetota</taxon>
        <taxon>Actinomycetes</taxon>
        <taxon>Propionibacteriales</taxon>
        <taxon>Nocardioidaceae</taxon>
        <taxon>Nocardioides</taxon>
    </lineage>
</organism>
<dbReference type="RefSeq" id="WP_120059615.1">
    <property type="nucleotide sequence ID" value="NZ_QYRP01000002.1"/>
</dbReference>
<feature type="transmembrane region" description="Helical" evidence="1">
    <location>
        <begin position="39"/>
        <end position="56"/>
    </location>
</feature>
<gene>
    <name evidence="2" type="ORF">D4739_05430</name>
</gene>
<keyword evidence="1" id="KW-0472">Membrane</keyword>
<dbReference type="OrthoDB" id="3529161at2"/>
<accession>A0A3A5H4S8</accession>
<dbReference type="EMBL" id="QYRP01000002">
    <property type="protein sequence ID" value="RJS45716.1"/>
    <property type="molecule type" value="Genomic_DNA"/>
</dbReference>
<keyword evidence="3" id="KW-1185">Reference proteome</keyword>
<dbReference type="Proteomes" id="UP000276542">
    <property type="component" value="Unassembled WGS sequence"/>
</dbReference>
<keyword evidence="1" id="KW-1133">Transmembrane helix</keyword>
<evidence type="ECO:0000256" key="1">
    <source>
        <dbReference type="SAM" id="Phobius"/>
    </source>
</evidence>
<feature type="transmembrane region" description="Helical" evidence="1">
    <location>
        <begin position="61"/>
        <end position="81"/>
    </location>
</feature>
<reference evidence="3" key="1">
    <citation type="submission" date="2018-09" db="EMBL/GenBank/DDBJ databases">
        <authorList>
            <person name="Zhu H."/>
        </authorList>
    </citation>
    <scope>NUCLEOTIDE SEQUENCE [LARGE SCALE GENOMIC DNA]</scope>
    <source>
        <strain evidence="3">K1W22B-1</strain>
    </source>
</reference>
<sequence length="183" mass="20384">MTDAVRPPRELKPLRMIGLGLLFSLTVVRDDWDVLPDWFGWLLILIASVVLTRGMAGRGPLLISATAAVVGSAVLWPPKWAAAVHDEDVALEWALRIPGLIWMVLFCLLAAHLSRREPQASVWWKYLAYMHITVGVMSVLVYGGKLDSIEATMILFQVFGLLAAIVLAFWHSNRDWAVVPART</sequence>
<protein>
    <submittedName>
        <fullName evidence="2">Uncharacterized protein</fullName>
    </submittedName>
</protein>
<name>A0A3A5H4S8_9ACTN</name>
<evidence type="ECO:0000313" key="2">
    <source>
        <dbReference type="EMBL" id="RJS45716.1"/>
    </source>
</evidence>
<proteinExistence type="predicted"/>
<keyword evidence="1" id="KW-0812">Transmembrane</keyword>